<dbReference type="Proteomes" id="UP000012589">
    <property type="component" value="Unassembled WGS sequence"/>
</dbReference>
<dbReference type="Pfam" id="PF01061">
    <property type="entry name" value="ABC2_membrane"/>
    <property type="match status" value="1"/>
</dbReference>
<dbReference type="OrthoDB" id="9794365at2"/>
<dbReference type="InterPro" id="IPR047817">
    <property type="entry name" value="ABC2_TM_bact-type"/>
</dbReference>
<feature type="domain" description="ABC transmembrane type-2" evidence="9">
    <location>
        <begin position="36"/>
        <end position="259"/>
    </location>
</feature>
<comment type="caution">
    <text evidence="10">The sequence shown here is derived from an EMBL/GenBank/DDBJ whole genome shotgun (WGS) entry which is preliminary data.</text>
</comment>
<reference evidence="10 11" key="1">
    <citation type="journal article" date="2014" name="Genome Announc.">
        <title>Draft genome sequences of the altered schaedler flora, a defined bacterial community from gnotobiotic mice.</title>
        <authorList>
            <person name="Wannemuehler M.J."/>
            <person name="Overstreet A.M."/>
            <person name="Ward D.V."/>
            <person name="Phillips G.J."/>
        </authorList>
    </citation>
    <scope>NUCLEOTIDE SEQUENCE [LARGE SCALE GENOMIC DNA]</scope>
    <source>
        <strain evidence="10 11">ASF492</strain>
    </source>
</reference>
<evidence type="ECO:0000256" key="2">
    <source>
        <dbReference type="ARBA" id="ARBA00007783"/>
    </source>
</evidence>
<keyword evidence="6 8" id="KW-1133">Transmembrane helix</keyword>
<feature type="transmembrane region" description="Helical" evidence="8">
    <location>
        <begin position="34"/>
        <end position="56"/>
    </location>
</feature>
<dbReference type="PANTHER" id="PTHR30413:SF10">
    <property type="entry name" value="CAPSULE POLYSACCHARIDE EXPORT INNER-MEMBRANE PROTEIN CTRC"/>
    <property type="match status" value="1"/>
</dbReference>
<feature type="transmembrane region" description="Helical" evidence="8">
    <location>
        <begin position="71"/>
        <end position="96"/>
    </location>
</feature>
<evidence type="ECO:0000256" key="5">
    <source>
        <dbReference type="ARBA" id="ARBA00022692"/>
    </source>
</evidence>
<dbReference type="HOGENOM" id="CLU_060703_1_0_9"/>
<comment type="subcellular location">
    <subcellularLocation>
        <location evidence="1 8">Cell membrane</location>
        <topology evidence="1 8">Multi-pass membrane protein</topology>
    </subcellularLocation>
</comment>
<keyword evidence="11" id="KW-1185">Reference proteome</keyword>
<feature type="transmembrane region" description="Helical" evidence="8">
    <location>
        <begin position="177"/>
        <end position="196"/>
    </location>
</feature>
<dbReference type="EMBL" id="AQFT01000078">
    <property type="protein sequence ID" value="EMZ26562.1"/>
    <property type="molecule type" value="Genomic_DNA"/>
</dbReference>
<dbReference type="PANTHER" id="PTHR30413">
    <property type="entry name" value="INNER MEMBRANE TRANSPORT PERMEASE"/>
    <property type="match status" value="1"/>
</dbReference>
<proteinExistence type="inferred from homology"/>
<evidence type="ECO:0000256" key="4">
    <source>
        <dbReference type="ARBA" id="ARBA00022475"/>
    </source>
</evidence>
<dbReference type="GO" id="GO:0015920">
    <property type="term" value="P:lipopolysaccharide transport"/>
    <property type="evidence" value="ECO:0007669"/>
    <property type="project" value="TreeGrafter"/>
</dbReference>
<keyword evidence="4 8" id="KW-1003">Cell membrane</keyword>
<feature type="transmembrane region" description="Helical" evidence="8">
    <location>
        <begin position="239"/>
        <end position="257"/>
    </location>
</feature>
<keyword evidence="5 8" id="KW-0812">Transmembrane</keyword>
<dbReference type="PATRIC" id="fig|1235802.3.peg.2685"/>
<evidence type="ECO:0000313" key="11">
    <source>
        <dbReference type="Proteomes" id="UP000012589"/>
    </source>
</evidence>
<dbReference type="InterPro" id="IPR013525">
    <property type="entry name" value="ABC2_TM"/>
</dbReference>
<protein>
    <recommendedName>
        <fullName evidence="8">Transport permease protein</fullName>
    </recommendedName>
</protein>
<gene>
    <name evidence="10" type="ORF">C823_02540</name>
</gene>
<dbReference type="PROSITE" id="PS51012">
    <property type="entry name" value="ABC_TM2"/>
    <property type="match status" value="1"/>
</dbReference>
<organism evidence="10 11">
    <name type="scientific">Eubacterium plexicaudatum ASF492</name>
    <dbReference type="NCBI Taxonomy" id="1235802"/>
    <lineage>
        <taxon>Bacteria</taxon>
        <taxon>Bacillati</taxon>
        <taxon>Bacillota</taxon>
        <taxon>Clostridia</taxon>
        <taxon>Eubacteriales</taxon>
        <taxon>Eubacteriaceae</taxon>
        <taxon>Eubacterium</taxon>
    </lineage>
</organism>
<evidence type="ECO:0000256" key="8">
    <source>
        <dbReference type="RuleBase" id="RU361157"/>
    </source>
</evidence>
<evidence type="ECO:0000256" key="6">
    <source>
        <dbReference type="ARBA" id="ARBA00022989"/>
    </source>
</evidence>
<feature type="transmembrane region" description="Helical" evidence="8">
    <location>
        <begin position="150"/>
        <end position="170"/>
    </location>
</feature>
<keyword evidence="3 8" id="KW-0813">Transport</keyword>
<evidence type="ECO:0000259" key="9">
    <source>
        <dbReference type="PROSITE" id="PS51012"/>
    </source>
</evidence>
<evidence type="ECO:0000256" key="1">
    <source>
        <dbReference type="ARBA" id="ARBA00004651"/>
    </source>
</evidence>
<evidence type="ECO:0000313" key="10">
    <source>
        <dbReference type="EMBL" id="EMZ26562.1"/>
    </source>
</evidence>
<sequence length="267" mass="31212">MLKGFINFFKDLITDRKVIYELAKNDFKAKYTNSLLGIAWAFMLPLTIILVLWYVFQVGFRSSPVDDIPFILWYIPAYLSWQFFTDAFGSGSGCIFDYSYLVKNMQFRVSTLPLVKIVSSSFVHFFFIAFILLIYLIYGYTPNIYNIQAVYYYVCTVVLLMGLTWTMSALAVFSKDILNIIVLITQVGFWATPLVWAPSGMPEASQIIIKLNPMYYVCVGYRETFSEQVWFWEHPALTLYFWIFTLVLLFIGAYVFFRLRPQFADML</sequence>
<comment type="similarity">
    <text evidence="2 8">Belongs to the ABC-2 integral membrane protein family.</text>
</comment>
<dbReference type="AlphaFoldDB" id="N2AB32"/>
<feature type="transmembrane region" description="Helical" evidence="8">
    <location>
        <begin position="117"/>
        <end position="138"/>
    </location>
</feature>
<evidence type="ECO:0000256" key="7">
    <source>
        <dbReference type="ARBA" id="ARBA00023136"/>
    </source>
</evidence>
<dbReference type="GO" id="GO:0005886">
    <property type="term" value="C:plasma membrane"/>
    <property type="evidence" value="ECO:0007669"/>
    <property type="project" value="UniProtKB-SubCell"/>
</dbReference>
<name>N2AB32_9FIRM</name>
<accession>N2AB32</accession>
<dbReference type="STRING" id="1235802.C823_02540"/>
<dbReference type="eggNOG" id="COG1682">
    <property type="taxonomic scope" value="Bacteria"/>
</dbReference>
<dbReference type="GO" id="GO:0140359">
    <property type="term" value="F:ABC-type transporter activity"/>
    <property type="evidence" value="ECO:0007669"/>
    <property type="project" value="InterPro"/>
</dbReference>
<evidence type="ECO:0000256" key="3">
    <source>
        <dbReference type="ARBA" id="ARBA00022448"/>
    </source>
</evidence>
<keyword evidence="7 8" id="KW-0472">Membrane</keyword>